<name>A0A154IRV8_RHILE</name>
<feature type="region of interest" description="Disordered" evidence="1">
    <location>
        <begin position="68"/>
        <end position="88"/>
    </location>
</feature>
<accession>A0A154IRV8</accession>
<organism evidence="2">
    <name type="scientific">Rhizobium leguminosarum</name>
    <dbReference type="NCBI Taxonomy" id="384"/>
    <lineage>
        <taxon>Bacteria</taxon>
        <taxon>Pseudomonadati</taxon>
        <taxon>Pseudomonadota</taxon>
        <taxon>Alphaproteobacteria</taxon>
        <taxon>Hyphomicrobiales</taxon>
        <taxon>Rhizobiaceae</taxon>
        <taxon>Rhizobium/Agrobacterium group</taxon>
        <taxon>Rhizobium</taxon>
    </lineage>
</organism>
<proteinExistence type="predicted"/>
<dbReference type="EMBL" id="LVYU01000008">
    <property type="protein sequence ID" value="KZB03243.1"/>
    <property type="molecule type" value="Genomic_DNA"/>
</dbReference>
<feature type="compositionally biased region" description="Basic and acidic residues" evidence="1">
    <location>
        <begin position="69"/>
        <end position="78"/>
    </location>
</feature>
<evidence type="ECO:0000256" key="1">
    <source>
        <dbReference type="SAM" id="MobiDB-lite"/>
    </source>
</evidence>
<gene>
    <name evidence="2" type="ORF">A4A59_35595</name>
</gene>
<sequence>MGGSARYRFGLKLIGLSISGQLGAQLILLPRLVIHGVAVGHAKAVRNNRRIDRHADRQEHGIIGMVDAAAKDRHRRQDSQSPKNSHRHAFLRLKRLKDHQTCGYIRKVARN</sequence>
<evidence type="ECO:0000313" key="2">
    <source>
        <dbReference type="EMBL" id="KZB03243.1"/>
    </source>
</evidence>
<dbReference type="AlphaFoldDB" id="A0A154IRV8"/>
<comment type="caution">
    <text evidence="2">The sequence shown here is derived from an EMBL/GenBank/DDBJ whole genome shotgun (WGS) entry which is preliminary data.</text>
</comment>
<protein>
    <submittedName>
        <fullName evidence="2">Uncharacterized protein</fullName>
    </submittedName>
</protein>
<reference evidence="2" key="1">
    <citation type="submission" date="2016-03" db="EMBL/GenBank/DDBJ databases">
        <title>Microsymbionts genomes from the relict species Vavilovia formosa.</title>
        <authorList>
            <person name="Chirak E."/>
            <person name="Kimeklis A."/>
            <person name="Kopat V."/>
            <person name="Andronov E."/>
        </authorList>
    </citation>
    <scope>NUCLEOTIDE SEQUENCE [LARGE SCALE GENOMIC DNA]</scope>
    <source>
        <strain evidence="2">Vaf12</strain>
    </source>
</reference>